<feature type="compositionally biased region" description="Low complexity" evidence="1">
    <location>
        <begin position="1005"/>
        <end position="1017"/>
    </location>
</feature>
<gene>
    <name evidence="2" type="ORF">N656DRAFT_794774</name>
</gene>
<accession>A0AAN6YWL6</accession>
<feature type="region of interest" description="Disordered" evidence="1">
    <location>
        <begin position="879"/>
        <end position="957"/>
    </location>
</feature>
<feature type="compositionally biased region" description="Basic and acidic residues" evidence="1">
    <location>
        <begin position="184"/>
        <end position="210"/>
    </location>
</feature>
<feature type="compositionally biased region" description="Basic and acidic residues" evidence="1">
    <location>
        <begin position="660"/>
        <end position="678"/>
    </location>
</feature>
<feature type="compositionally biased region" description="Polar residues" evidence="1">
    <location>
        <begin position="993"/>
        <end position="1004"/>
    </location>
</feature>
<feature type="compositionally biased region" description="Low complexity" evidence="1">
    <location>
        <begin position="620"/>
        <end position="629"/>
    </location>
</feature>
<feature type="compositionally biased region" description="Basic and acidic residues" evidence="1">
    <location>
        <begin position="693"/>
        <end position="710"/>
    </location>
</feature>
<feature type="region of interest" description="Disordered" evidence="1">
    <location>
        <begin position="45"/>
        <end position="81"/>
    </location>
</feature>
<dbReference type="RefSeq" id="XP_064674037.1">
    <property type="nucleotide sequence ID" value="XM_064817331.1"/>
</dbReference>
<comment type="caution">
    <text evidence="2">The sequence shown here is derived from an EMBL/GenBank/DDBJ whole genome shotgun (WGS) entry which is preliminary data.</text>
</comment>
<dbReference type="Proteomes" id="UP001302812">
    <property type="component" value="Unassembled WGS sequence"/>
</dbReference>
<feature type="compositionally biased region" description="Basic and acidic residues" evidence="1">
    <location>
        <begin position="110"/>
        <end position="130"/>
    </location>
</feature>
<feature type="region of interest" description="Disordered" evidence="1">
    <location>
        <begin position="452"/>
        <end position="477"/>
    </location>
</feature>
<evidence type="ECO:0000256" key="1">
    <source>
        <dbReference type="SAM" id="MobiDB-lite"/>
    </source>
</evidence>
<proteinExistence type="predicted"/>
<feature type="compositionally biased region" description="Polar residues" evidence="1">
    <location>
        <begin position="452"/>
        <end position="461"/>
    </location>
</feature>
<feature type="compositionally biased region" description="Polar residues" evidence="1">
    <location>
        <begin position="639"/>
        <end position="649"/>
    </location>
</feature>
<dbReference type="AlphaFoldDB" id="A0AAN6YWL6"/>
<feature type="compositionally biased region" description="Acidic residues" evidence="1">
    <location>
        <begin position="152"/>
        <end position="168"/>
    </location>
</feature>
<feature type="compositionally biased region" description="Basic and acidic residues" evidence="1">
    <location>
        <begin position="330"/>
        <end position="339"/>
    </location>
</feature>
<feature type="region of interest" description="Disordered" evidence="1">
    <location>
        <begin position="383"/>
        <end position="403"/>
    </location>
</feature>
<feature type="region of interest" description="Disordered" evidence="1">
    <location>
        <begin position="492"/>
        <end position="559"/>
    </location>
</feature>
<dbReference type="GeneID" id="89941456"/>
<feature type="compositionally biased region" description="Polar residues" evidence="1">
    <location>
        <begin position="505"/>
        <end position="516"/>
    </location>
</feature>
<feature type="region of interest" description="Disordered" evidence="1">
    <location>
        <begin position="104"/>
        <end position="355"/>
    </location>
</feature>
<feature type="region of interest" description="Disordered" evidence="1">
    <location>
        <begin position="974"/>
        <end position="1023"/>
    </location>
</feature>
<keyword evidence="3" id="KW-1185">Reference proteome</keyword>
<dbReference type="EMBL" id="MU853333">
    <property type="protein sequence ID" value="KAK4116467.1"/>
    <property type="molecule type" value="Genomic_DNA"/>
</dbReference>
<feature type="compositionally biased region" description="Low complexity" evidence="1">
    <location>
        <begin position="533"/>
        <end position="545"/>
    </location>
</feature>
<feature type="compositionally biased region" description="Basic and acidic residues" evidence="1">
    <location>
        <begin position="546"/>
        <end position="555"/>
    </location>
</feature>
<name>A0AAN6YWL6_9PEZI</name>
<feature type="compositionally biased region" description="Basic and acidic residues" evidence="1">
    <location>
        <begin position="879"/>
        <end position="888"/>
    </location>
</feature>
<evidence type="ECO:0000313" key="2">
    <source>
        <dbReference type="EMBL" id="KAK4116467.1"/>
    </source>
</evidence>
<reference evidence="2" key="2">
    <citation type="submission" date="2023-05" db="EMBL/GenBank/DDBJ databases">
        <authorList>
            <consortium name="Lawrence Berkeley National Laboratory"/>
            <person name="Steindorff A."/>
            <person name="Hensen N."/>
            <person name="Bonometti L."/>
            <person name="Westerberg I."/>
            <person name="Brannstrom I.O."/>
            <person name="Guillou S."/>
            <person name="Cros-Aarteil S."/>
            <person name="Calhoun S."/>
            <person name="Haridas S."/>
            <person name="Kuo A."/>
            <person name="Mondo S."/>
            <person name="Pangilinan J."/>
            <person name="Riley R."/>
            <person name="Labutti K."/>
            <person name="Andreopoulos B."/>
            <person name="Lipzen A."/>
            <person name="Chen C."/>
            <person name="Yanf M."/>
            <person name="Daum C."/>
            <person name="Ng V."/>
            <person name="Clum A."/>
            <person name="Ohm R."/>
            <person name="Martin F."/>
            <person name="Silar P."/>
            <person name="Natvig D."/>
            <person name="Lalanne C."/>
            <person name="Gautier V."/>
            <person name="Ament-Velasquez S.L."/>
            <person name="Kruys A."/>
            <person name="Hutchinson M.I."/>
            <person name="Powell A.J."/>
            <person name="Barry K."/>
            <person name="Miller A.N."/>
            <person name="Grigoriev I.V."/>
            <person name="Debuchy R."/>
            <person name="Gladieux P."/>
            <person name="Thoren M.H."/>
            <person name="Johannesson H."/>
        </authorList>
    </citation>
    <scope>NUCLEOTIDE SEQUENCE</scope>
    <source>
        <strain evidence="2">CBS 508.74</strain>
    </source>
</reference>
<feature type="compositionally biased region" description="Low complexity" evidence="1">
    <location>
        <begin position="931"/>
        <end position="944"/>
    </location>
</feature>
<feature type="compositionally biased region" description="Polar residues" evidence="1">
    <location>
        <begin position="239"/>
        <end position="256"/>
    </location>
</feature>
<feature type="compositionally biased region" description="Basic and acidic residues" evidence="1">
    <location>
        <begin position="895"/>
        <end position="917"/>
    </location>
</feature>
<reference evidence="2" key="1">
    <citation type="journal article" date="2023" name="Mol. Phylogenet. Evol.">
        <title>Genome-scale phylogeny and comparative genomics of the fungal order Sordariales.</title>
        <authorList>
            <person name="Hensen N."/>
            <person name="Bonometti L."/>
            <person name="Westerberg I."/>
            <person name="Brannstrom I.O."/>
            <person name="Guillou S."/>
            <person name="Cros-Aarteil S."/>
            <person name="Calhoun S."/>
            <person name="Haridas S."/>
            <person name="Kuo A."/>
            <person name="Mondo S."/>
            <person name="Pangilinan J."/>
            <person name="Riley R."/>
            <person name="LaButti K."/>
            <person name="Andreopoulos B."/>
            <person name="Lipzen A."/>
            <person name="Chen C."/>
            <person name="Yan M."/>
            <person name="Daum C."/>
            <person name="Ng V."/>
            <person name="Clum A."/>
            <person name="Steindorff A."/>
            <person name="Ohm R.A."/>
            <person name="Martin F."/>
            <person name="Silar P."/>
            <person name="Natvig D.O."/>
            <person name="Lalanne C."/>
            <person name="Gautier V."/>
            <person name="Ament-Velasquez S.L."/>
            <person name="Kruys A."/>
            <person name="Hutchinson M.I."/>
            <person name="Powell A.J."/>
            <person name="Barry K."/>
            <person name="Miller A.N."/>
            <person name="Grigoriev I.V."/>
            <person name="Debuchy R."/>
            <person name="Gladieux P."/>
            <person name="Hiltunen Thoren M."/>
            <person name="Johannesson H."/>
        </authorList>
    </citation>
    <scope>NUCLEOTIDE SEQUENCE</scope>
    <source>
        <strain evidence="2">CBS 508.74</strain>
    </source>
</reference>
<sequence length="1152" mass="125372">MDILFSPYGVGCLPKSAMAEVQQRTEELLTSSSFQRMLELEKKYKMERLRGTQQLLPPPSRSSTEQKDGPPPRPPRPDHLSQEQNYLMLRIAQRSVIVPSLSITIPPATDYDKGDHFSDGEEEQQGEKHAGLGTPTNSEVLHKQVKFLAPEDGQDQEVDEDEEEDEAMSEQSSICQSPSWEGYGQRKKEKKLEAERRKREKERTEKEAKAAKKRNTTRLSKPPPPPPPRTASYDPRPSGITNADRSMSDPLLTNQHLLEASQAIHRPEDVGRAASADDLQQNWRHRHAVPEVLSGPRSKMEPSGSGKKLNGETEKTFRAQAIPPSFACRPEVRSFRDARPPSASRTPMLTNGARREGYVHYQRAQSQERAMAALADEQLVGNLGQVYPPRSSSQQDQEPRRLSLTQEAKFAAMKLVGMRGTPAVSDDIVKSTSSSTQNDYFTFKAVPYSASGSEITPSMGNMPTLPRSRDGPTTQTHVDSHPLAAVAASSHNTRGLDENALVRPPTSQNSASSSDPSVAGPFSSHNSKKARNMKGAAMAALSMSKSSRDQPEVSKKSVSAPPYLKLRALMHSRAQTHAEGGKVQLATDRAPEGFSSPMVTPAVPDPVKTTETRAPEGCRASEASSSSSAFEDGSALPSPATTPDTSRPQSAKDIPLAASEPRKDLPQRSGLQDDERTLRASLDSSKSSTPRLVDAEVREGVEMDDQDRWSRTALPIDIDADPQSPTTSEPNIGSLDAADQWLPNYPPASPKTTQQPICETFPTAVQHPQPRKPFENHGLSRSNTDTVLMVPPRSKKRGHAKPNGPMGSPKEASSPIVQAGGDIENTYEGLGVAGEGDRLAQTPTVRPGVDGDDRHIDERLGCSRSLSDSAVSLEQVNVKMKEVKEEKHKRQYHQRQTESRKPDIEAESEWAGRRDEVQQTSDGHMHRNWTSGSISSTSSNVLSSGPRSPADFQLPSNPYLAEFSEPAKDQATFPEISTSAGSPSPLASPVSRAASNPSPQPRMQSSATSSPRASTPAGRHGGIVPVSILKQPKNATVEPAATTPKAPVLSAIPKHMQLQAGLSVRPPAAAAETRMAPIAKMFVECCNCKFYHDMPSKIYECMAKPDAVVEDRALGISGAITTMVKCPWCHHNMSRNCCAGYAAVVYLKEKLH</sequence>
<organism evidence="2 3">
    <name type="scientific">Canariomyces notabilis</name>
    <dbReference type="NCBI Taxonomy" id="2074819"/>
    <lineage>
        <taxon>Eukaryota</taxon>
        <taxon>Fungi</taxon>
        <taxon>Dikarya</taxon>
        <taxon>Ascomycota</taxon>
        <taxon>Pezizomycotina</taxon>
        <taxon>Sordariomycetes</taxon>
        <taxon>Sordariomycetidae</taxon>
        <taxon>Sordariales</taxon>
        <taxon>Chaetomiaceae</taxon>
        <taxon>Canariomyces</taxon>
    </lineage>
</organism>
<evidence type="ECO:0000313" key="3">
    <source>
        <dbReference type="Proteomes" id="UP001302812"/>
    </source>
</evidence>
<feature type="compositionally biased region" description="Basic and acidic residues" evidence="1">
    <location>
        <begin position="64"/>
        <end position="81"/>
    </location>
</feature>
<feature type="region of interest" description="Disordered" evidence="1">
    <location>
        <begin position="591"/>
        <end position="856"/>
    </location>
</feature>
<protein>
    <submittedName>
        <fullName evidence="2">Uncharacterized protein</fullName>
    </submittedName>
</protein>